<keyword evidence="2" id="KW-1185">Reference proteome</keyword>
<dbReference type="EMBL" id="JAEPRB010000207">
    <property type="protein sequence ID" value="KAG2218860.1"/>
    <property type="molecule type" value="Genomic_DNA"/>
</dbReference>
<evidence type="ECO:0000313" key="1">
    <source>
        <dbReference type="EMBL" id="KAG2218860.1"/>
    </source>
</evidence>
<gene>
    <name evidence="1" type="ORF">INT45_011284</name>
</gene>
<accession>A0A8H7RXV6</accession>
<organism evidence="1 2">
    <name type="scientific">Circinella minor</name>
    <dbReference type="NCBI Taxonomy" id="1195481"/>
    <lineage>
        <taxon>Eukaryota</taxon>
        <taxon>Fungi</taxon>
        <taxon>Fungi incertae sedis</taxon>
        <taxon>Mucoromycota</taxon>
        <taxon>Mucoromycotina</taxon>
        <taxon>Mucoromycetes</taxon>
        <taxon>Mucorales</taxon>
        <taxon>Lichtheimiaceae</taxon>
        <taxon>Circinella</taxon>
    </lineage>
</organism>
<reference evidence="1 2" key="1">
    <citation type="submission" date="2020-12" db="EMBL/GenBank/DDBJ databases">
        <title>Metabolic potential, ecology and presence of endohyphal bacteria is reflected in genomic diversity of Mucoromycotina.</title>
        <authorList>
            <person name="Muszewska A."/>
            <person name="Okrasinska A."/>
            <person name="Steczkiewicz K."/>
            <person name="Drgas O."/>
            <person name="Orlowska M."/>
            <person name="Perlinska-Lenart U."/>
            <person name="Aleksandrzak-Piekarczyk T."/>
            <person name="Szatraj K."/>
            <person name="Zielenkiewicz U."/>
            <person name="Pilsyk S."/>
            <person name="Malc E."/>
            <person name="Mieczkowski P."/>
            <person name="Kruszewska J.S."/>
            <person name="Biernat P."/>
            <person name="Pawlowska J."/>
        </authorList>
    </citation>
    <scope>NUCLEOTIDE SEQUENCE [LARGE SCALE GENOMIC DNA]</scope>
    <source>
        <strain evidence="1 2">CBS 142.35</strain>
    </source>
</reference>
<name>A0A8H7RXV6_9FUNG</name>
<protein>
    <submittedName>
        <fullName evidence="1">Uncharacterized protein</fullName>
    </submittedName>
</protein>
<dbReference type="OrthoDB" id="2236902at2759"/>
<evidence type="ECO:0000313" key="2">
    <source>
        <dbReference type="Proteomes" id="UP000646827"/>
    </source>
</evidence>
<proteinExistence type="predicted"/>
<dbReference type="Proteomes" id="UP000646827">
    <property type="component" value="Unassembled WGS sequence"/>
</dbReference>
<sequence>MATRDNTLCNPLDTEELYTLSLPVTPGSDSSSKALLRTDDIKDIIISSVVGGGICGTAYHNGPTEHNDNKRTDITYYPQDTTKNLAPVIVEIQKKVSHEFIARLMRYSLNVFDETKILPIVLVINIDGFSSKHFCKENFVQRDNEPYYILSSSLWAKQVHIYNADSIPSFLQVPMPKMIALVHFLTQQQKHIVALDEYMDSTLQRIYRIAYHIFTDESNIKVIQDTKIESFCDAITCQFKKVIHNNNLNDKTSRKRIEKYAQDGISFTENFKRRCIGEGESTSVTPILITESKDLIFVKEFIKQNRGKMKWASCYDQGIEKGLFDRFASYSTLKMAFHRHTL</sequence>
<comment type="caution">
    <text evidence="1">The sequence shown here is derived from an EMBL/GenBank/DDBJ whole genome shotgun (WGS) entry which is preliminary data.</text>
</comment>
<dbReference type="AlphaFoldDB" id="A0A8H7RXV6"/>